<dbReference type="InterPro" id="IPR036163">
    <property type="entry name" value="HMA_dom_sf"/>
</dbReference>
<comment type="caution">
    <text evidence="1">The sequence shown here is derived from an EMBL/GenBank/DDBJ whole genome shotgun (WGS) entry which is preliminary data.</text>
</comment>
<proteinExistence type="predicted"/>
<accession>A0A8J7Z1K1</accession>
<dbReference type="SUPFAM" id="SSF55008">
    <property type="entry name" value="HMA, heavy metal-associated domain"/>
    <property type="match status" value="1"/>
</dbReference>
<dbReference type="AlphaFoldDB" id="A0A8J7Z1K1"/>
<reference evidence="1" key="1">
    <citation type="submission" date="2019-12" db="EMBL/GenBank/DDBJ databases">
        <title>High-Quality draft genome sequences of three cyanobacteria isolated from the limestone walls of the Old Cathedral of Coimbra.</title>
        <authorList>
            <person name="Tiago I."/>
            <person name="Soares F."/>
            <person name="Portugal A."/>
        </authorList>
    </citation>
    <scope>NUCLEOTIDE SEQUENCE</scope>
    <source>
        <strain evidence="1">A</strain>
    </source>
</reference>
<evidence type="ECO:0000313" key="1">
    <source>
        <dbReference type="EMBL" id="NDJ18642.1"/>
    </source>
</evidence>
<gene>
    <name evidence="1" type="ORF">GS601_15335</name>
</gene>
<organism evidence="1 2">
    <name type="scientific">Myxacorys almedinensis A</name>
    <dbReference type="NCBI Taxonomy" id="2690445"/>
    <lineage>
        <taxon>Bacteria</taxon>
        <taxon>Bacillati</taxon>
        <taxon>Cyanobacteriota</taxon>
        <taxon>Cyanophyceae</taxon>
        <taxon>Leptolyngbyales</taxon>
        <taxon>Leptolyngbyaceae</taxon>
        <taxon>Myxacorys</taxon>
        <taxon>Myxacorys almedinensis</taxon>
    </lineage>
</organism>
<evidence type="ECO:0000313" key="2">
    <source>
        <dbReference type="Proteomes" id="UP000646053"/>
    </source>
</evidence>
<dbReference type="EMBL" id="WVIE01000018">
    <property type="protein sequence ID" value="NDJ18642.1"/>
    <property type="molecule type" value="Genomic_DNA"/>
</dbReference>
<dbReference type="RefSeq" id="WP_162424168.1">
    <property type="nucleotide sequence ID" value="NZ_WVIE01000018.1"/>
</dbReference>
<dbReference type="GO" id="GO:0046872">
    <property type="term" value="F:metal ion binding"/>
    <property type="evidence" value="ECO:0007669"/>
    <property type="project" value="InterPro"/>
</dbReference>
<protein>
    <submittedName>
        <fullName evidence="1">Heavy metal transport/detoxification protein</fullName>
    </submittedName>
</protein>
<dbReference type="Proteomes" id="UP000646053">
    <property type="component" value="Unassembled WGS sequence"/>
</dbReference>
<name>A0A8J7Z1K1_9CYAN</name>
<keyword evidence="2" id="KW-1185">Reference proteome</keyword>
<dbReference type="Gene3D" id="3.30.70.100">
    <property type="match status" value="1"/>
</dbReference>
<sequence>MALKLHVPTLNSSEDAENIKQTILTHEPDARVEIDIPEKMVTIDAKASEETFKQVVTAAGYKISGY</sequence>